<dbReference type="Pfam" id="PF00459">
    <property type="entry name" value="Inositol_P"/>
    <property type="match status" value="1"/>
</dbReference>
<dbReference type="Proteomes" id="UP000249165">
    <property type="component" value="Unassembled WGS sequence"/>
</dbReference>
<dbReference type="OrthoDB" id="9785695at2"/>
<reference evidence="5 6" key="1">
    <citation type="submission" date="2018-06" db="EMBL/GenBank/DDBJ databases">
        <title>Genomic Encyclopedia of Archaeal and Bacterial Type Strains, Phase II (KMG-II): from individual species to whole genera.</title>
        <authorList>
            <person name="Goeker M."/>
        </authorList>
    </citation>
    <scope>NUCLEOTIDE SEQUENCE [LARGE SCALE GENOMIC DNA]</scope>
    <source>
        <strain evidence="5 6">DSM 22011</strain>
    </source>
</reference>
<dbReference type="GO" id="GO:0046872">
    <property type="term" value="F:metal ion binding"/>
    <property type="evidence" value="ECO:0007669"/>
    <property type="project" value="UniProtKB-KW"/>
</dbReference>
<dbReference type="GO" id="GO:0008934">
    <property type="term" value="F:inositol monophosphate 1-phosphatase activity"/>
    <property type="evidence" value="ECO:0007669"/>
    <property type="project" value="TreeGrafter"/>
</dbReference>
<evidence type="ECO:0000256" key="3">
    <source>
        <dbReference type="ARBA" id="ARBA00022842"/>
    </source>
</evidence>
<dbReference type="PRINTS" id="PR00377">
    <property type="entry name" value="IMPHPHTASES"/>
</dbReference>
<sequence>MPESDLALLIRAARAAARIATTYVGGALGVRYKAADGSPVTDADMAVNSALSDILRGARPGYGWLSEESADSDARLGAEHVFIVDPIDGTRSFIEGSDSWSHSLAIARHGQITAAVVYLPMLDRLYEADLGGGARLNGNALRASDTGDADSAHVLVTRPALDPRHWAGAVPRLARHHRPSIAYRLGLVAQGRFDAMLTLRASWEWDIAAGALLLSEAGARMTDRHGAAIRFNAPEPRHDGIVAANPMLHSDLLSRLSRKPPPQGA</sequence>
<dbReference type="GO" id="GO:0046854">
    <property type="term" value="P:phosphatidylinositol phosphate biosynthetic process"/>
    <property type="evidence" value="ECO:0007669"/>
    <property type="project" value="InterPro"/>
</dbReference>
<gene>
    <name evidence="5" type="ORF">ATI53_100260</name>
</gene>
<protein>
    <submittedName>
        <fullName evidence="5">Myo-inositol-1(Or 4)-monophosphatase</fullName>
    </submittedName>
</protein>
<dbReference type="PANTHER" id="PTHR20854:SF4">
    <property type="entry name" value="INOSITOL-1-MONOPHOSPHATASE-RELATED"/>
    <property type="match status" value="1"/>
</dbReference>
<organism evidence="5 6">
    <name type="scientific">Salipiger aestuarii</name>
    <dbReference type="NCBI Taxonomy" id="568098"/>
    <lineage>
        <taxon>Bacteria</taxon>
        <taxon>Pseudomonadati</taxon>
        <taxon>Pseudomonadota</taxon>
        <taxon>Alphaproteobacteria</taxon>
        <taxon>Rhodobacterales</taxon>
        <taxon>Roseobacteraceae</taxon>
        <taxon>Salipiger</taxon>
    </lineage>
</organism>
<dbReference type="Gene3D" id="3.30.540.10">
    <property type="entry name" value="Fructose-1,6-Bisphosphatase, subunit A, domain 1"/>
    <property type="match status" value="1"/>
</dbReference>
<dbReference type="PROSITE" id="PS00630">
    <property type="entry name" value="IMP_2"/>
    <property type="match status" value="1"/>
</dbReference>
<dbReference type="SUPFAM" id="SSF56655">
    <property type="entry name" value="Carbohydrate phosphatase"/>
    <property type="match status" value="1"/>
</dbReference>
<feature type="binding site" evidence="4">
    <location>
        <position position="87"/>
    </location>
    <ligand>
        <name>Mg(2+)</name>
        <dbReference type="ChEBI" id="CHEBI:18420"/>
        <label>1</label>
        <note>catalytic</note>
    </ligand>
</feature>
<feature type="binding site" evidence="4">
    <location>
        <position position="206"/>
    </location>
    <ligand>
        <name>Mg(2+)</name>
        <dbReference type="ChEBI" id="CHEBI:18420"/>
        <label>1</label>
        <note>catalytic</note>
    </ligand>
</feature>
<accession>A0A327YQT9</accession>
<dbReference type="EMBL" id="QLMG01000002">
    <property type="protein sequence ID" value="RAK22881.1"/>
    <property type="molecule type" value="Genomic_DNA"/>
</dbReference>
<feature type="binding site" evidence="4">
    <location>
        <position position="67"/>
    </location>
    <ligand>
        <name>Mg(2+)</name>
        <dbReference type="ChEBI" id="CHEBI:18420"/>
        <label>1</label>
        <note>catalytic</note>
    </ligand>
</feature>
<evidence type="ECO:0000313" key="5">
    <source>
        <dbReference type="EMBL" id="RAK22881.1"/>
    </source>
</evidence>
<comment type="similarity">
    <text evidence="1">Belongs to the inositol monophosphatase superfamily.</text>
</comment>
<feature type="binding site" evidence="4">
    <location>
        <position position="85"/>
    </location>
    <ligand>
        <name>Mg(2+)</name>
        <dbReference type="ChEBI" id="CHEBI:18420"/>
        <label>1</label>
        <note>catalytic</note>
    </ligand>
</feature>
<dbReference type="PANTHER" id="PTHR20854">
    <property type="entry name" value="INOSITOL MONOPHOSPHATASE"/>
    <property type="match status" value="1"/>
</dbReference>
<dbReference type="GO" id="GO:0006020">
    <property type="term" value="P:inositol metabolic process"/>
    <property type="evidence" value="ECO:0007669"/>
    <property type="project" value="TreeGrafter"/>
</dbReference>
<feature type="binding site" evidence="4">
    <location>
        <position position="88"/>
    </location>
    <ligand>
        <name>Mg(2+)</name>
        <dbReference type="ChEBI" id="CHEBI:18420"/>
        <label>1</label>
        <note>catalytic</note>
    </ligand>
</feature>
<dbReference type="InterPro" id="IPR000760">
    <property type="entry name" value="Inositol_monophosphatase-like"/>
</dbReference>
<evidence type="ECO:0000256" key="2">
    <source>
        <dbReference type="ARBA" id="ARBA00022723"/>
    </source>
</evidence>
<dbReference type="Gene3D" id="3.40.190.80">
    <property type="match status" value="1"/>
</dbReference>
<dbReference type="InterPro" id="IPR020550">
    <property type="entry name" value="Inositol_monophosphatase_CS"/>
</dbReference>
<evidence type="ECO:0000256" key="4">
    <source>
        <dbReference type="PIRSR" id="PIRSR600760-2"/>
    </source>
</evidence>
<dbReference type="CDD" id="cd01638">
    <property type="entry name" value="CysQ"/>
    <property type="match status" value="1"/>
</dbReference>
<keyword evidence="2 4" id="KW-0479">Metal-binding</keyword>
<proteinExistence type="inferred from homology"/>
<dbReference type="AlphaFoldDB" id="A0A327YQT9"/>
<evidence type="ECO:0000256" key="1">
    <source>
        <dbReference type="ARBA" id="ARBA00009759"/>
    </source>
</evidence>
<evidence type="ECO:0000313" key="6">
    <source>
        <dbReference type="Proteomes" id="UP000249165"/>
    </source>
</evidence>
<comment type="caution">
    <text evidence="5">The sequence shown here is derived from an EMBL/GenBank/DDBJ whole genome shotgun (WGS) entry which is preliminary data.</text>
</comment>
<keyword evidence="6" id="KW-1185">Reference proteome</keyword>
<comment type="cofactor">
    <cofactor evidence="4">
        <name>Mg(2+)</name>
        <dbReference type="ChEBI" id="CHEBI:18420"/>
    </cofactor>
</comment>
<keyword evidence="3 4" id="KW-0460">Magnesium</keyword>
<dbReference type="GO" id="GO:0007165">
    <property type="term" value="P:signal transduction"/>
    <property type="evidence" value="ECO:0007669"/>
    <property type="project" value="TreeGrafter"/>
</dbReference>
<dbReference type="RefSeq" id="WP_009506721.1">
    <property type="nucleotide sequence ID" value="NZ_LIGK01000004.1"/>
</dbReference>
<name>A0A327YQT9_9RHOB</name>